<reference evidence="5" key="2">
    <citation type="submission" date="2014-07" db="EMBL/GenBank/DDBJ databases">
        <authorList>
            <person name="Hull J."/>
        </authorList>
    </citation>
    <scope>NUCLEOTIDE SEQUENCE</scope>
</reference>
<sequence>MVRNRPRTTLKANWDAEQLERAMQLVTSGTSIRKAATTCNIPFTSLQKRIKNKDMAREPHLGRKSVFTPHQEKLMTERLLLLSDLFFGVTPSMLRKTAHDFAEDLKIPHPFQYDIAGKEWLRGFRKRNPSITVRKPEATSMNRVLAFNRGEIKIFFDNLLIMMERYQFRPSAIFNMDETGISSVQVPQAILAAKGKKR</sequence>
<dbReference type="PANTHER" id="PTHR19303:SF71">
    <property type="entry name" value="ZINC FINGER PHD-TYPE DOMAIN-CONTAINING PROTEIN"/>
    <property type="match status" value="1"/>
</dbReference>
<dbReference type="Gene3D" id="1.10.10.60">
    <property type="entry name" value="Homeodomain-like"/>
    <property type="match status" value="1"/>
</dbReference>
<dbReference type="EMBL" id="GBHO01028438">
    <property type="protein sequence ID" value="JAG15166.1"/>
    <property type="molecule type" value="Transcribed_RNA"/>
</dbReference>
<dbReference type="Pfam" id="PF03221">
    <property type="entry name" value="HTH_Tnp_Tc5"/>
    <property type="match status" value="1"/>
</dbReference>
<organism evidence="5">
    <name type="scientific">Lygus hesperus</name>
    <name type="common">Western plant bug</name>
    <dbReference type="NCBI Taxonomy" id="30085"/>
    <lineage>
        <taxon>Eukaryota</taxon>
        <taxon>Metazoa</taxon>
        <taxon>Ecdysozoa</taxon>
        <taxon>Arthropoda</taxon>
        <taxon>Hexapoda</taxon>
        <taxon>Insecta</taxon>
        <taxon>Pterygota</taxon>
        <taxon>Neoptera</taxon>
        <taxon>Paraneoptera</taxon>
        <taxon>Hemiptera</taxon>
        <taxon>Heteroptera</taxon>
        <taxon>Panheteroptera</taxon>
        <taxon>Cimicomorpha</taxon>
        <taxon>Miridae</taxon>
        <taxon>Mirini</taxon>
        <taxon>Lygus</taxon>
    </lineage>
</organism>
<dbReference type="InterPro" id="IPR007889">
    <property type="entry name" value="HTH_Psq"/>
</dbReference>
<evidence type="ECO:0000313" key="5">
    <source>
        <dbReference type="EMBL" id="JAG15166.1"/>
    </source>
</evidence>
<evidence type="ECO:0000256" key="3">
    <source>
        <dbReference type="ARBA" id="ARBA00023242"/>
    </source>
</evidence>
<dbReference type="InterPro" id="IPR050863">
    <property type="entry name" value="CenT-Element_Derived"/>
</dbReference>
<dbReference type="GO" id="GO:0005634">
    <property type="term" value="C:nucleus"/>
    <property type="evidence" value="ECO:0007669"/>
    <property type="project" value="UniProtKB-SubCell"/>
</dbReference>
<dbReference type="InterPro" id="IPR006600">
    <property type="entry name" value="HTH_CenpB_DNA-bd_dom"/>
</dbReference>
<evidence type="ECO:0000259" key="4">
    <source>
        <dbReference type="PROSITE" id="PS51253"/>
    </source>
</evidence>
<proteinExistence type="predicted"/>
<keyword evidence="3" id="KW-0539">Nucleus</keyword>
<gene>
    <name evidence="5" type="primary">TIGD6_3</name>
    <name evidence="5" type="ORF">CM83_320</name>
</gene>
<keyword evidence="2" id="KW-0238">DNA-binding</keyword>
<dbReference type="PROSITE" id="PS51253">
    <property type="entry name" value="HTH_CENPB"/>
    <property type="match status" value="1"/>
</dbReference>
<dbReference type="GO" id="GO:0003677">
    <property type="term" value="F:DNA binding"/>
    <property type="evidence" value="ECO:0007669"/>
    <property type="project" value="UniProtKB-KW"/>
</dbReference>
<dbReference type="AlphaFoldDB" id="A0A0A9X6A7"/>
<accession>A0A0A9X6A7</accession>
<name>A0A0A9X6A7_LYGHE</name>
<protein>
    <submittedName>
        <fullName evidence="5">Tigger transposable element-derived protein 6</fullName>
    </submittedName>
</protein>
<dbReference type="SUPFAM" id="SSF46689">
    <property type="entry name" value="Homeodomain-like"/>
    <property type="match status" value="1"/>
</dbReference>
<comment type="subcellular location">
    <subcellularLocation>
        <location evidence="1">Nucleus</location>
    </subcellularLocation>
</comment>
<feature type="domain" description="HTH CENPB-type" evidence="4">
    <location>
        <begin position="59"/>
        <end position="134"/>
    </location>
</feature>
<dbReference type="PANTHER" id="PTHR19303">
    <property type="entry name" value="TRANSPOSON"/>
    <property type="match status" value="1"/>
</dbReference>
<feature type="non-terminal residue" evidence="5">
    <location>
        <position position="198"/>
    </location>
</feature>
<evidence type="ECO:0000256" key="2">
    <source>
        <dbReference type="ARBA" id="ARBA00023125"/>
    </source>
</evidence>
<reference evidence="5" key="1">
    <citation type="journal article" date="2014" name="PLoS ONE">
        <title>Transcriptome-Based Identification of ABC Transporters in the Western Tarnished Plant Bug Lygus hesperus.</title>
        <authorList>
            <person name="Hull J.J."/>
            <person name="Chaney K."/>
            <person name="Geib S.M."/>
            <person name="Fabrick J.A."/>
            <person name="Brent C.S."/>
            <person name="Walsh D."/>
            <person name="Lavine L.C."/>
        </authorList>
    </citation>
    <scope>NUCLEOTIDE SEQUENCE</scope>
</reference>
<dbReference type="Pfam" id="PF05225">
    <property type="entry name" value="HTH_psq"/>
    <property type="match status" value="1"/>
</dbReference>
<dbReference type="InterPro" id="IPR009057">
    <property type="entry name" value="Homeodomain-like_sf"/>
</dbReference>
<evidence type="ECO:0000256" key="1">
    <source>
        <dbReference type="ARBA" id="ARBA00004123"/>
    </source>
</evidence>